<organism evidence="2 3">
    <name type="scientific">Bauldia litoralis</name>
    <dbReference type="NCBI Taxonomy" id="665467"/>
    <lineage>
        <taxon>Bacteria</taxon>
        <taxon>Pseudomonadati</taxon>
        <taxon>Pseudomonadota</taxon>
        <taxon>Alphaproteobacteria</taxon>
        <taxon>Hyphomicrobiales</taxon>
        <taxon>Kaistiaceae</taxon>
        <taxon>Bauldia</taxon>
    </lineage>
</organism>
<feature type="transmembrane region" description="Helical" evidence="1">
    <location>
        <begin position="12"/>
        <end position="32"/>
    </location>
</feature>
<dbReference type="EMBL" id="FMXQ01000001">
    <property type="protein sequence ID" value="SDB06633.1"/>
    <property type="molecule type" value="Genomic_DNA"/>
</dbReference>
<keyword evidence="1" id="KW-0472">Membrane</keyword>
<accession>A0A1G6AEY4</accession>
<proteinExistence type="predicted"/>
<keyword evidence="1" id="KW-1133">Transmembrane helix</keyword>
<sequence>MSALLRILILDPIAFILACAAAGGAIAVAILIQEPGTPSQSVAVSVVFFGIAYATALFAAWFAFVPALVAIALAEAFRWRSVFYWLAVGGGIGLAGYVANDQMATPTFDDERVLYYLGAGFVGGLAYWLVAGRVAGAGIPPLFGNEPDNEP</sequence>
<evidence type="ECO:0000256" key="1">
    <source>
        <dbReference type="SAM" id="Phobius"/>
    </source>
</evidence>
<dbReference type="STRING" id="665467.SAMN02982931_00496"/>
<dbReference type="RefSeq" id="WP_090874604.1">
    <property type="nucleotide sequence ID" value="NZ_FMXQ01000001.1"/>
</dbReference>
<evidence type="ECO:0000313" key="2">
    <source>
        <dbReference type="EMBL" id="SDB06633.1"/>
    </source>
</evidence>
<reference evidence="2 3" key="1">
    <citation type="submission" date="2016-10" db="EMBL/GenBank/DDBJ databases">
        <authorList>
            <person name="de Groot N.N."/>
        </authorList>
    </citation>
    <scope>NUCLEOTIDE SEQUENCE [LARGE SCALE GENOMIC DNA]</scope>
    <source>
        <strain evidence="2 3">ATCC 35022</strain>
    </source>
</reference>
<evidence type="ECO:0000313" key="3">
    <source>
        <dbReference type="Proteomes" id="UP000199071"/>
    </source>
</evidence>
<keyword evidence="1" id="KW-0812">Transmembrane</keyword>
<name>A0A1G6AEY4_9HYPH</name>
<dbReference type="AlphaFoldDB" id="A0A1G6AEY4"/>
<dbReference type="Proteomes" id="UP000199071">
    <property type="component" value="Unassembled WGS sequence"/>
</dbReference>
<dbReference type="OrthoDB" id="7906671at2"/>
<gene>
    <name evidence="2" type="ORF">SAMN02982931_00496</name>
</gene>
<keyword evidence="3" id="KW-1185">Reference proteome</keyword>
<feature type="transmembrane region" description="Helical" evidence="1">
    <location>
        <begin position="82"/>
        <end position="100"/>
    </location>
</feature>
<feature type="transmembrane region" description="Helical" evidence="1">
    <location>
        <begin position="44"/>
        <end position="70"/>
    </location>
</feature>
<feature type="transmembrane region" description="Helical" evidence="1">
    <location>
        <begin position="112"/>
        <end position="130"/>
    </location>
</feature>
<protein>
    <submittedName>
        <fullName evidence="2">Uncharacterized protein</fullName>
    </submittedName>
</protein>